<dbReference type="InterPro" id="IPR013398">
    <property type="entry name" value="CRISPR-assoc_prot_Csy2"/>
</dbReference>
<dbReference type="CDD" id="cd09736">
    <property type="entry name" value="Csy2_I-F"/>
    <property type="match status" value="1"/>
</dbReference>
<dbReference type="Proteomes" id="UP000005380">
    <property type="component" value="Chromosome"/>
</dbReference>
<dbReference type="Pfam" id="PF09614">
    <property type="entry name" value="Cas_Csy2"/>
    <property type="match status" value="1"/>
</dbReference>
<gene>
    <name evidence="1" type="ORF">THIAE_06810</name>
</gene>
<proteinExistence type="predicted"/>
<dbReference type="eggNOG" id="ENOG502Z9HE">
    <property type="taxonomic scope" value="Bacteria"/>
</dbReference>
<dbReference type="HOGENOM" id="CLU_073578_0_0_6"/>
<evidence type="ECO:0000313" key="1">
    <source>
        <dbReference type="EMBL" id="AHF01506.1"/>
    </source>
</evidence>
<dbReference type="RefSeq" id="WP_006461043.1">
    <property type="nucleotide sequence ID" value="NZ_CP007030.1"/>
</dbReference>
<dbReference type="EMBL" id="CP007030">
    <property type="protein sequence ID" value="AHF01506.1"/>
    <property type="molecule type" value="Genomic_DNA"/>
</dbReference>
<dbReference type="AlphaFoldDB" id="W0DXA4"/>
<dbReference type="STRING" id="717772.THIAE_06810"/>
<name>W0DXA4_9GAMM</name>
<sequence>MSDVKNLLLIPYIKIHNANALSSNFTIGFPAMTAWLGGVHFLQRTLADTEFSDIKFTSVAVACHTIKLHTHKAENGFISSIIGTGNPLDKDGSRPSFIEEARCDLTVSLVIELKNWGLHDSDKFLDLVNHRIRGKMKLASGDILSARAGRIYQVNSTESFAKVRNALMPSYCLIERRDLMINAMEHGDDALTALLDSQLSHRACEQDEQGNVTWHPPKRKYPGWIVPIATGYQGLTELGKAQHQRDANTPHRFAESVLTLGEFKMPIRFNHWDEMAWHYHSDTQNNLYLCQQNQLN</sequence>
<evidence type="ECO:0000313" key="2">
    <source>
        <dbReference type="Proteomes" id="UP000005380"/>
    </source>
</evidence>
<keyword evidence="2" id="KW-1185">Reference proteome</keyword>
<reference evidence="1 2" key="1">
    <citation type="submission" date="2013-12" db="EMBL/GenBank/DDBJ databases">
        <authorList>
            <consortium name="DOE Joint Genome Institute"/>
            <person name="Kappler U."/>
            <person name="Huntemann M."/>
            <person name="Han J."/>
            <person name="Chen A."/>
            <person name="Kyrpides N."/>
            <person name="Mavromatis K."/>
            <person name="Markowitz V."/>
            <person name="Palaniappan K."/>
            <person name="Ivanova N."/>
            <person name="Schaumberg A."/>
            <person name="Pati A."/>
            <person name="Liolios K."/>
            <person name="Nordberg H.P."/>
            <person name="Cantor M.N."/>
            <person name="Hua S.X."/>
            <person name="Woyke T."/>
        </authorList>
    </citation>
    <scope>NUCLEOTIDE SEQUENCE [LARGE SCALE GENOMIC DNA]</scope>
    <source>
        <strain evidence="2">AL2</strain>
    </source>
</reference>
<dbReference type="InParanoid" id="W0DXA4"/>
<dbReference type="NCBIfam" id="TIGR02565">
    <property type="entry name" value="cas_Csy2"/>
    <property type="match status" value="1"/>
</dbReference>
<organism evidence="1 2">
    <name type="scientific">Thiomicrospira aerophila AL3</name>
    <dbReference type="NCBI Taxonomy" id="717772"/>
    <lineage>
        <taxon>Bacteria</taxon>
        <taxon>Pseudomonadati</taxon>
        <taxon>Pseudomonadota</taxon>
        <taxon>Gammaproteobacteria</taxon>
        <taxon>Thiotrichales</taxon>
        <taxon>Piscirickettsiaceae</taxon>
        <taxon>Thiomicrospira</taxon>
    </lineage>
</organism>
<dbReference type="KEGG" id="tao:THIAE_06810"/>
<protein>
    <submittedName>
        <fullName evidence="1">CRISPR-associated protein</fullName>
    </submittedName>
</protein>
<accession>W0DXA4</accession>
<dbReference type="OrthoDB" id="1550641at2"/>